<keyword evidence="2" id="KW-0472">Membrane</keyword>
<dbReference type="Proteomes" id="UP000053512">
    <property type="component" value="Unassembled WGS sequence"/>
</dbReference>
<keyword evidence="2" id="KW-0812">Transmembrane</keyword>
<dbReference type="AlphaFoldDB" id="A0A0W8INF5"/>
<comment type="caution">
    <text evidence="3">The sequence shown here is derived from an EMBL/GenBank/DDBJ whole genome shotgun (WGS) entry which is preliminary data.</text>
</comment>
<reference evidence="4" key="1">
    <citation type="submission" date="2015-12" db="EMBL/GenBank/DDBJ databases">
        <authorList>
            <person name="Nair G.R."/>
            <person name="Kaur G."/>
            <person name="Mayilraj S."/>
        </authorList>
    </citation>
    <scope>NUCLEOTIDE SEQUENCE [LARGE SCALE GENOMIC DNA]</scope>
    <source>
        <strain evidence="4">CD08_4</strain>
    </source>
</reference>
<organism evidence="3 4">
    <name type="scientific">Kocuria rosea subsp. polaris</name>
    <dbReference type="NCBI Taxonomy" id="136273"/>
    <lineage>
        <taxon>Bacteria</taxon>
        <taxon>Bacillati</taxon>
        <taxon>Actinomycetota</taxon>
        <taxon>Actinomycetes</taxon>
        <taxon>Micrococcales</taxon>
        <taxon>Micrococcaceae</taxon>
        <taxon>Kocuria</taxon>
    </lineage>
</organism>
<protein>
    <submittedName>
        <fullName evidence="3">Uncharacterized protein</fullName>
    </submittedName>
</protein>
<evidence type="ECO:0000313" key="3">
    <source>
        <dbReference type="EMBL" id="KUG61476.1"/>
    </source>
</evidence>
<accession>A0A0W8INF5</accession>
<name>A0A0W8INF5_KOCRO</name>
<keyword evidence="2" id="KW-1133">Transmembrane helix</keyword>
<gene>
    <name evidence="3" type="ORF">AVL61_00680</name>
</gene>
<evidence type="ECO:0000313" key="4">
    <source>
        <dbReference type="Proteomes" id="UP000053512"/>
    </source>
</evidence>
<evidence type="ECO:0000256" key="1">
    <source>
        <dbReference type="SAM" id="MobiDB-lite"/>
    </source>
</evidence>
<evidence type="ECO:0000256" key="2">
    <source>
        <dbReference type="SAM" id="Phobius"/>
    </source>
</evidence>
<feature type="region of interest" description="Disordered" evidence="1">
    <location>
        <begin position="77"/>
        <end position="102"/>
    </location>
</feature>
<proteinExistence type="predicted"/>
<sequence length="102" mass="11487">MSRIGRHSTSKELIMIAFLFLLTATAAVLAVYTVIGRLAVPAEERVPWRDLGWDGWRQTLRRSLVFLGDSAPSDGARFRRVRRPSSPADEHVPEARISRESV</sequence>
<feature type="transmembrane region" description="Helical" evidence="2">
    <location>
        <begin position="12"/>
        <end position="35"/>
    </location>
</feature>
<dbReference type="EMBL" id="LQBK01000004">
    <property type="protein sequence ID" value="KUG61476.1"/>
    <property type="molecule type" value="Genomic_DNA"/>
</dbReference>
<feature type="compositionally biased region" description="Basic and acidic residues" evidence="1">
    <location>
        <begin position="88"/>
        <end position="102"/>
    </location>
</feature>